<dbReference type="Proteomes" id="UP000733379">
    <property type="component" value="Unassembled WGS sequence"/>
</dbReference>
<comment type="caution">
    <text evidence="2">The sequence shown here is derived from an EMBL/GenBank/DDBJ whole genome shotgun (WGS) entry which is preliminary data.</text>
</comment>
<feature type="compositionally biased region" description="Polar residues" evidence="1">
    <location>
        <begin position="315"/>
        <end position="327"/>
    </location>
</feature>
<keyword evidence="3" id="KW-1185">Reference proteome</keyword>
<protein>
    <submittedName>
        <fullName evidence="2">Uncharacterized protein</fullName>
    </submittedName>
</protein>
<organism evidence="2 3">
    <name type="scientific">Nocardia albiluteola</name>
    <dbReference type="NCBI Taxonomy" id="2842303"/>
    <lineage>
        <taxon>Bacteria</taxon>
        <taxon>Bacillati</taxon>
        <taxon>Actinomycetota</taxon>
        <taxon>Actinomycetes</taxon>
        <taxon>Mycobacteriales</taxon>
        <taxon>Nocardiaceae</taxon>
        <taxon>Nocardia</taxon>
    </lineage>
</organism>
<sequence length="731" mass="76400">MPAQTHYWDAIVGDNWPAIGPDRWGTLETTLREAASGVDVDGLESARRDFDERVRASAALQPVKDAMAAHQGDSRELVDAVAAVADLLRDFATVTNRTRNRILDIVDDALASITGVTEKSVGKQARIGQVHDIVTAARERVEDAVSGAPHEVDPPWAGLRARITELAGLQQLPALNPAEGSQVTAMHVLDRRGADFAATDPAGDTVDGSAAAVATLPISARLARDPALSQGGSHHPTPAVADLGDATPTYPGVAENVGLVVAAAPRDALPDTGDPSSVTAPDPADVAPDPAEVTPDTGDRGAIPMPVVFLPQDPTPATTSETVASANKSEEVSPYVRSLERVTADPMGDQGSAAESGTAAERQRWVTAEGAAGRPRLSDHDSTAAKPGSGSAAMIRSVVGDAMAAAAGPVFEVGGRGVDGHLILARTILAGILAAIESSWYGIGFAVAVLRRPGGGVIGLVTSNEGRGWLPAGLYLPQELSTPWRWSESRHSGWEGISDPARILAEFVLERGSRSDARLAALVSSEPIDAAIRWQLGEVALEGRVAASAALPLDAPGPGLVDRLGLVIAPGNQTRLDRIPLPAIAARCADLARDAHQRAARTGAGTAETLGAPALRQRLLDTLRQGGDIPPAWWDELRDIDDLLAATVLTKRIDVSRIPLGELRSGRPGAEVSTLRSMVVQRRANELALLLANAPDRRMLRDAVYAHGQLTAQLSGFARPPVVPVAGKKTQ</sequence>
<evidence type="ECO:0000256" key="1">
    <source>
        <dbReference type="SAM" id="MobiDB-lite"/>
    </source>
</evidence>
<evidence type="ECO:0000313" key="2">
    <source>
        <dbReference type="EMBL" id="MBU3066816.1"/>
    </source>
</evidence>
<dbReference type="RefSeq" id="WP_215922878.1">
    <property type="nucleotide sequence ID" value="NZ_JAHKNI010000016.1"/>
</dbReference>
<proteinExistence type="predicted"/>
<evidence type="ECO:0000313" key="3">
    <source>
        <dbReference type="Proteomes" id="UP000733379"/>
    </source>
</evidence>
<gene>
    <name evidence="2" type="ORF">KO481_35520</name>
</gene>
<feature type="region of interest" description="Disordered" evidence="1">
    <location>
        <begin position="226"/>
        <end position="247"/>
    </location>
</feature>
<feature type="compositionally biased region" description="Low complexity" evidence="1">
    <location>
        <begin position="278"/>
        <end position="296"/>
    </location>
</feature>
<name>A0ABS6B936_9NOCA</name>
<feature type="region of interest" description="Disordered" evidence="1">
    <location>
        <begin position="344"/>
        <end position="363"/>
    </location>
</feature>
<accession>A0ABS6B936</accession>
<feature type="region of interest" description="Disordered" evidence="1">
    <location>
        <begin position="267"/>
        <end position="335"/>
    </location>
</feature>
<dbReference type="EMBL" id="JAHKNI010000016">
    <property type="protein sequence ID" value="MBU3066816.1"/>
    <property type="molecule type" value="Genomic_DNA"/>
</dbReference>
<reference evidence="2 3" key="1">
    <citation type="submission" date="2021-06" db="EMBL/GenBank/DDBJ databases">
        <title>Actinomycetes sequencing.</title>
        <authorList>
            <person name="Shan Q."/>
        </authorList>
    </citation>
    <scope>NUCLEOTIDE SEQUENCE [LARGE SCALE GENOMIC DNA]</scope>
    <source>
        <strain evidence="2 3">NEAU-G5</strain>
    </source>
</reference>
<feature type="region of interest" description="Disordered" evidence="1">
    <location>
        <begin position="369"/>
        <end position="389"/>
    </location>
</feature>